<evidence type="ECO:0000313" key="1">
    <source>
        <dbReference type="EMBL" id="KAF2796539.1"/>
    </source>
</evidence>
<evidence type="ECO:0000313" key="2">
    <source>
        <dbReference type="Proteomes" id="UP000799757"/>
    </source>
</evidence>
<name>A0A6A6XJB6_9PLEO</name>
<gene>
    <name evidence="1" type="ORF">K505DRAFT_160254</name>
</gene>
<dbReference type="EMBL" id="MU001828">
    <property type="protein sequence ID" value="KAF2796539.1"/>
    <property type="molecule type" value="Genomic_DNA"/>
</dbReference>
<accession>A0A6A6XJB6</accession>
<dbReference type="Proteomes" id="UP000799757">
    <property type="component" value="Unassembled WGS sequence"/>
</dbReference>
<sequence length="164" mass="17771">MHWLPQREPRPRPLPQSCLPLHLVLHPLAARPRPIWPCVPREPHPARLCSCLCAFTLQPWPSASSGGIAPPPSYRSVTALTTTAEDPPRACITTTTPPPPLPTAAAATHDGTAILLLPFRPEPGVRMFLHRPSLFVIICAVSAFAIPLRGRSNTTPHCSRSSAI</sequence>
<proteinExistence type="predicted"/>
<dbReference type="AlphaFoldDB" id="A0A6A6XJB6"/>
<protein>
    <submittedName>
        <fullName evidence="1">Uncharacterized protein</fullName>
    </submittedName>
</protein>
<organism evidence="1 2">
    <name type="scientific">Melanomma pulvis-pyrius CBS 109.77</name>
    <dbReference type="NCBI Taxonomy" id="1314802"/>
    <lineage>
        <taxon>Eukaryota</taxon>
        <taxon>Fungi</taxon>
        <taxon>Dikarya</taxon>
        <taxon>Ascomycota</taxon>
        <taxon>Pezizomycotina</taxon>
        <taxon>Dothideomycetes</taxon>
        <taxon>Pleosporomycetidae</taxon>
        <taxon>Pleosporales</taxon>
        <taxon>Melanommataceae</taxon>
        <taxon>Melanomma</taxon>
    </lineage>
</organism>
<reference evidence="1" key="1">
    <citation type="journal article" date="2020" name="Stud. Mycol.">
        <title>101 Dothideomycetes genomes: a test case for predicting lifestyles and emergence of pathogens.</title>
        <authorList>
            <person name="Haridas S."/>
            <person name="Albert R."/>
            <person name="Binder M."/>
            <person name="Bloem J."/>
            <person name="Labutti K."/>
            <person name="Salamov A."/>
            <person name="Andreopoulos B."/>
            <person name="Baker S."/>
            <person name="Barry K."/>
            <person name="Bills G."/>
            <person name="Bluhm B."/>
            <person name="Cannon C."/>
            <person name="Castanera R."/>
            <person name="Culley D."/>
            <person name="Daum C."/>
            <person name="Ezra D."/>
            <person name="Gonzalez J."/>
            <person name="Henrissat B."/>
            <person name="Kuo A."/>
            <person name="Liang C."/>
            <person name="Lipzen A."/>
            <person name="Lutzoni F."/>
            <person name="Magnuson J."/>
            <person name="Mondo S."/>
            <person name="Nolan M."/>
            <person name="Ohm R."/>
            <person name="Pangilinan J."/>
            <person name="Park H.-J."/>
            <person name="Ramirez L."/>
            <person name="Alfaro M."/>
            <person name="Sun H."/>
            <person name="Tritt A."/>
            <person name="Yoshinaga Y."/>
            <person name="Zwiers L.-H."/>
            <person name="Turgeon B."/>
            <person name="Goodwin S."/>
            <person name="Spatafora J."/>
            <person name="Crous P."/>
            <person name="Grigoriev I."/>
        </authorList>
    </citation>
    <scope>NUCLEOTIDE SEQUENCE</scope>
    <source>
        <strain evidence="1">CBS 109.77</strain>
    </source>
</reference>
<keyword evidence="2" id="KW-1185">Reference proteome</keyword>